<dbReference type="OrthoDB" id="823504at2759"/>
<dbReference type="SUPFAM" id="SSF48113">
    <property type="entry name" value="Heme-dependent peroxidases"/>
    <property type="match status" value="1"/>
</dbReference>
<comment type="caution">
    <text evidence="3">The sequence shown here is derived from an EMBL/GenBank/DDBJ whole genome shotgun (WGS) entry which is preliminary data.</text>
</comment>
<keyword evidence="1 3" id="KW-0575">Peroxidase</keyword>
<dbReference type="PANTHER" id="PTHR11475">
    <property type="entry name" value="OXIDASE/PEROXIDASE"/>
    <property type="match status" value="1"/>
</dbReference>
<evidence type="ECO:0000256" key="2">
    <source>
        <dbReference type="SAM" id="SignalP"/>
    </source>
</evidence>
<dbReference type="EMBL" id="VIIS01002207">
    <property type="protein sequence ID" value="KAF0287245.1"/>
    <property type="molecule type" value="Genomic_DNA"/>
</dbReference>
<feature type="signal peptide" evidence="2">
    <location>
        <begin position="1"/>
        <end position="17"/>
    </location>
</feature>
<gene>
    <name evidence="3" type="primary">Pxt_10</name>
    <name evidence="3" type="ORF">FJT64_014303</name>
</gene>
<dbReference type="InterPro" id="IPR010255">
    <property type="entry name" value="Haem_peroxidase_sf"/>
</dbReference>
<sequence length="725" mass="77899">MLQARLVLASFWVRHQAQEGGCDCIPRDQCLADPTPESFTACTTVNGTQGVCCASAAQQRGGPSACSAPILCPSAQWTGASPCSLNDGSDGVVCPPGAGPAEPARRLAGQQQVLSADTASFSGERAVQDASAAAARLAELEARLTPLLQRPVPDGVDLTGLDTAAAGDWSVAQEVGRIGLQRLFTVQAVSNQTETVPETVSTWLDTGEDARRRIPGCVPATEIFCDRSAAAIRTIGGQCNNLEHPFLGRALTGLGRLANATFEDGLYFSPRSLGAEGSPLPAADAVGSLVAAQLHSEPLGDWASTVSEYLSLDLARIAPFRLASGREPDCCSERHPACLPLHVDDRCVSFVRALPASALDCVMRPAAPLSAASSYLDLETLYGSSEEAGRRLRTFRGGRLRADRGLLIGILDQVLDLDYELTVSAEQSPNRPSVPSPDRLNQILLREHNRVADALRRNNPSWEDERVFQSARRVVMSEWQHIIYHEYLPHVLGAAAAAGVTAHTETKAEHPADPTVSVEFALAAFRFWQWPPSEEAIQAAPRVSSSAAFLAMVRGPIGAPPNVTGAELAAVEVLRGREMGLPAYDTVRQLCSGTSLTSWEELGSVFGRAELEALRSIYASPEDVDLWVGGMLERRAPSARVGPTFQCVIADQFRRHRDGDRLFYERSLSDGQLREVRKASLARLLCDNEEGRSRAAPLALEPLTEWNKPTLCTSSAIPQLDLSVF</sequence>
<evidence type="ECO:0000313" key="4">
    <source>
        <dbReference type="Proteomes" id="UP000440578"/>
    </source>
</evidence>
<dbReference type="AlphaFoldDB" id="A0A6A4V0S2"/>
<protein>
    <submittedName>
        <fullName evidence="3">Chorion peroxidase</fullName>
    </submittedName>
</protein>
<dbReference type="Pfam" id="PF03098">
    <property type="entry name" value="An_peroxidase"/>
    <property type="match status" value="2"/>
</dbReference>
<organism evidence="3 4">
    <name type="scientific">Amphibalanus amphitrite</name>
    <name type="common">Striped barnacle</name>
    <name type="synonym">Balanus amphitrite</name>
    <dbReference type="NCBI Taxonomy" id="1232801"/>
    <lineage>
        <taxon>Eukaryota</taxon>
        <taxon>Metazoa</taxon>
        <taxon>Ecdysozoa</taxon>
        <taxon>Arthropoda</taxon>
        <taxon>Crustacea</taxon>
        <taxon>Multicrustacea</taxon>
        <taxon>Cirripedia</taxon>
        <taxon>Thoracica</taxon>
        <taxon>Thoracicalcarea</taxon>
        <taxon>Balanomorpha</taxon>
        <taxon>Balanoidea</taxon>
        <taxon>Balanidae</taxon>
        <taxon>Amphibalaninae</taxon>
        <taxon>Amphibalanus</taxon>
    </lineage>
</organism>
<dbReference type="GO" id="GO:0004601">
    <property type="term" value="F:peroxidase activity"/>
    <property type="evidence" value="ECO:0007669"/>
    <property type="project" value="UniProtKB-KW"/>
</dbReference>
<reference evidence="3 4" key="1">
    <citation type="submission" date="2019-07" db="EMBL/GenBank/DDBJ databases">
        <title>Draft genome assembly of a fouling barnacle, Amphibalanus amphitrite (Darwin, 1854): The first reference genome for Thecostraca.</title>
        <authorList>
            <person name="Kim W."/>
        </authorList>
    </citation>
    <scope>NUCLEOTIDE SEQUENCE [LARGE SCALE GENOMIC DNA]</scope>
    <source>
        <strain evidence="3">SNU_AA5</strain>
        <tissue evidence="3">Soma without cirri and trophi</tissue>
    </source>
</reference>
<accession>A0A6A4V0S2</accession>
<dbReference type="GO" id="GO:0006979">
    <property type="term" value="P:response to oxidative stress"/>
    <property type="evidence" value="ECO:0007669"/>
    <property type="project" value="InterPro"/>
</dbReference>
<dbReference type="Proteomes" id="UP000440578">
    <property type="component" value="Unassembled WGS sequence"/>
</dbReference>
<dbReference type="InterPro" id="IPR019791">
    <property type="entry name" value="Haem_peroxidase_animal"/>
</dbReference>
<dbReference type="Gene3D" id="1.10.640.10">
    <property type="entry name" value="Haem peroxidase domain superfamily, animal type"/>
    <property type="match status" value="2"/>
</dbReference>
<keyword evidence="1 3" id="KW-0560">Oxidoreductase</keyword>
<keyword evidence="4" id="KW-1185">Reference proteome</keyword>
<dbReference type="InterPro" id="IPR037120">
    <property type="entry name" value="Haem_peroxidase_sf_animal"/>
</dbReference>
<name>A0A6A4V0S2_AMPAM</name>
<evidence type="ECO:0000256" key="1">
    <source>
        <dbReference type="ARBA" id="ARBA00022559"/>
    </source>
</evidence>
<dbReference type="GO" id="GO:0020037">
    <property type="term" value="F:heme binding"/>
    <property type="evidence" value="ECO:0007669"/>
    <property type="project" value="InterPro"/>
</dbReference>
<dbReference type="PANTHER" id="PTHR11475:SF125">
    <property type="entry name" value="GH11385P"/>
    <property type="match status" value="1"/>
</dbReference>
<evidence type="ECO:0000313" key="3">
    <source>
        <dbReference type="EMBL" id="KAF0287245.1"/>
    </source>
</evidence>
<keyword evidence="2" id="KW-0732">Signal</keyword>
<dbReference type="PROSITE" id="PS50292">
    <property type="entry name" value="PEROXIDASE_3"/>
    <property type="match status" value="1"/>
</dbReference>
<feature type="chain" id="PRO_5025522052" evidence="2">
    <location>
        <begin position="18"/>
        <end position="725"/>
    </location>
</feature>
<proteinExistence type="predicted"/>